<reference evidence="6 7" key="1">
    <citation type="submission" date="2019-11" db="EMBL/GenBank/DDBJ databases">
        <authorList>
            <person name="Lang L."/>
        </authorList>
    </citation>
    <scope>NUCLEOTIDE SEQUENCE [LARGE SCALE GENOMIC DNA]</scope>
    <source>
        <strain evidence="6 7">YIM 132242</strain>
    </source>
</reference>
<name>A0A6L6HXH3_9RHOB</name>
<dbReference type="Proteomes" id="UP000481417">
    <property type="component" value="Unassembled WGS sequence"/>
</dbReference>
<keyword evidence="7" id="KW-1185">Reference proteome</keyword>
<accession>A0A6L6HXH3</accession>
<organism evidence="6 7">
    <name type="scientific">Paracoccus lichenicola</name>
    <dbReference type="NCBI Taxonomy" id="2665644"/>
    <lineage>
        <taxon>Bacteria</taxon>
        <taxon>Pseudomonadati</taxon>
        <taxon>Pseudomonadota</taxon>
        <taxon>Alphaproteobacteria</taxon>
        <taxon>Rhodobacterales</taxon>
        <taxon>Paracoccaceae</taxon>
        <taxon>Paracoccus</taxon>
    </lineage>
</organism>
<comment type="subcellular location">
    <subcellularLocation>
        <location evidence="1">Endomembrane system</location>
        <topology evidence="1">Multi-pass membrane protein</topology>
    </subcellularLocation>
</comment>
<dbReference type="EMBL" id="WMBT01000024">
    <property type="protein sequence ID" value="MTE02028.1"/>
    <property type="molecule type" value="Genomic_DNA"/>
</dbReference>
<keyword evidence="3 5" id="KW-1133">Transmembrane helix</keyword>
<evidence type="ECO:0000256" key="1">
    <source>
        <dbReference type="ARBA" id="ARBA00004127"/>
    </source>
</evidence>
<evidence type="ECO:0000256" key="2">
    <source>
        <dbReference type="ARBA" id="ARBA00022692"/>
    </source>
</evidence>
<dbReference type="RefSeq" id="WP_154766096.1">
    <property type="nucleotide sequence ID" value="NZ_WMBT01000024.1"/>
</dbReference>
<dbReference type="InterPro" id="IPR007318">
    <property type="entry name" value="Phopholipid_MeTrfase"/>
</dbReference>
<dbReference type="GO" id="GO:0032259">
    <property type="term" value="P:methylation"/>
    <property type="evidence" value="ECO:0007669"/>
    <property type="project" value="UniProtKB-KW"/>
</dbReference>
<dbReference type="GO" id="GO:0012505">
    <property type="term" value="C:endomembrane system"/>
    <property type="evidence" value="ECO:0007669"/>
    <property type="project" value="UniProtKB-SubCell"/>
</dbReference>
<evidence type="ECO:0000313" key="7">
    <source>
        <dbReference type="Proteomes" id="UP000481417"/>
    </source>
</evidence>
<feature type="transmembrane region" description="Helical" evidence="5">
    <location>
        <begin position="85"/>
        <end position="118"/>
    </location>
</feature>
<evidence type="ECO:0000256" key="3">
    <source>
        <dbReference type="ARBA" id="ARBA00022989"/>
    </source>
</evidence>
<dbReference type="Gene3D" id="1.20.120.1630">
    <property type="match status" value="1"/>
</dbReference>
<evidence type="ECO:0000256" key="5">
    <source>
        <dbReference type="SAM" id="Phobius"/>
    </source>
</evidence>
<dbReference type="Pfam" id="PF04191">
    <property type="entry name" value="PEMT"/>
    <property type="match status" value="1"/>
</dbReference>
<proteinExistence type="predicted"/>
<evidence type="ECO:0000313" key="6">
    <source>
        <dbReference type="EMBL" id="MTE02028.1"/>
    </source>
</evidence>
<feature type="transmembrane region" description="Helical" evidence="5">
    <location>
        <begin position="46"/>
        <end position="64"/>
    </location>
</feature>
<dbReference type="GO" id="GO:0008168">
    <property type="term" value="F:methyltransferase activity"/>
    <property type="evidence" value="ECO:0007669"/>
    <property type="project" value="UniProtKB-KW"/>
</dbReference>
<keyword evidence="6" id="KW-0489">Methyltransferase</keyword>
<dbReference type="AlphaFoldDB" id="A0A6L6HXH3"/>
<gene>
    <name evidence="6" type="ORF">GIY56_17200</name>
</gene>
<comment type="caution">
    <text evidence="6">The sequence shown here is derived from an EMBL/GenBank/DDBJ whole genome shotgun (WGS) entry which is preliminary data.</text>
</comment>
<keyword evidence="2 5" id="KW-0812">Transmembrane</keyword>
<keyword evidence="4 5" id="KW-0472">Membrane</keyword>
<sequence length="201" mass="22239">MRAAVNQKMRINVLRGMMLAVLPILLFVRPQMSVDGAGHELLEAAGVLVLIAGVLGRFWSILYLGGRKNSEVMQDGPFSMSRNPLYFFSTVAAFGIGLMMGAFSFAVLLGGTVGLILYVTALREAAFLRQEFGATFEAYAARVPFFIPDPRKFRAAPEAVFRTEPLRRNLFDAFVFLCFIPLVELLDVFKDSFGVTGIALW</sequence>
<evidence type="ECO:0000256" key="4">
    <source>
        <dbReference type="ARBA" id="ARBA00023136"/>
    </source>
</evidence>
<keyword evidence="6" id="KW-0808">Transferase</keyword>
<protein>
    <submittedName>
        <fullName evidence="6">Isoprenylcysteine carboxylmethyltransferase family protein</fullName>
    </submittedName>
</protein>